<sequence>MTIAEMDQATVADDNSHRISVGEDAVSNAEDENVPFKWSWNVVGSLLAFTFGYTACSWSFSMPANLLTVIGADLDAGADYIWIVITPLLCQTLMTCIIGRLSDIFGRRWYFLIFNSICFVGLILSARATSISMLIGANVLTGVGSAAQLAGSVLSGELVPNKHRYIVMAVVSSLFGPITAISPAIGRLLAAHTSSGWRAIYYLNSGLVGGTVLLQFICYHPRDDFPPDRPSRFTLLSRLDYGGFVLFAGSTIGILMAISWGGSYYQSRIRSTSILPLMPLSIWNVNFGCLTMTSCVSVMTYYSLNVLWPQQLSTQYGQDSDQVGWMSCSINSGLIAGQLIGGILASRIRYIKWQLLASCVLLTLFLGLMAAFNLPLAASISFSTIASIGAGYSEVITLTGSPMMADPSHMGVAVGIQSSMRGLLTSASLAIYTTIYQNEIKKHMVERVTPVASQGHLSQTEVSSLLQSLISGNISAAEAIPNVGTDLVKDISNAARIAYNTSFQTVYLTSIAFGICAVGAALAISGPVMDSKLTSRVAKVISKSTPVDSDTQEEKASV</sequence>
<feature type="transmembrane region" description="Helical" evidence="5">
    <location>
        <begin position="38"/>
        <end position="60"/>
    </location>
</feature>
<dbReference type="PANTHER" id="PTHR23501:SF109">
    <property type="entry name" value="MAJOR FACILITATOR SUPERFAMILY (MFS) PROFILE DOMAIN-CONTAINING PROTEIN-RELATED"/>
    <property type="match status" value="1"/>
</dbReference>
<dbReference type="Gene3D" id="1.20.1720.10">
    <property type="entry name" value="Multidrug resistance protein D"/>
    <property type="match status" value="1"/>
</dbReference>
<feature type="transmembrane region" description="Helical" evidence="5">
    <location>
        <begin position="165"/>
        <end position="189"/>
    </location>
</feature>
<evidence type="ECO:0000256" key="2">
    <source>
        <dbReference type="ARBA" id="ARBA00022692"/>
    </source>
</evidence>
<comment type="subcellular location">
    <subcellularLocation>
        <location evidence="1">Membrane</location>
        <topology evidence="1">Multi-pass membrane protein</topology>
    </subcellularLocation>
</comment>
<feature type="transmembrane region" description="Helical" evidence="5">
    <location>
        <begin position="324"/>
        <end position="346"/>
    </location>
</feature>
<evidence type="ECO:0000256" key="1">
    <source>
        <dbReference type="ARBA" id="ARBA00004141"/>
    </source>
</evidence>
<dbReference type="InterPro" id="IPR020846">
    <property type="entry name" value="MFS_dom"/>
</dbReference>
<feature type="transmembrane region" description="Helical" evidence="5">
    <location>
        <begin position="506"/>
        <end position="526"/>
    </location>
</feature>
<keyword evidence="3 5" id="KW-1133">Transmembrane helix</keyword>
<gene>
    <name evidence="7" type="ORF">SCAR479_02972</name>
</gene>
<feature type="transmembrane region" description="Helical" evidence="5">
    <location>
        <begin position="80"/>
        <end position="98"/>
    </location>
</feature>
<dbReference type="EMBL" id="JARVKM010000007">
    <property type="protein sequence ID" value="KAK9780335.1"/>
    <property type="molecule type" value="Genomic_DNA"/>
</dbReference>
<name>A0ABR2Y2M8_9PEZI</name>
<reference evidence="7 8" key="1">
    <citation type="submission" date="2024-02" db="EMBL/GenBank/DDBJ databases">
        <title>First draft genome assembly of two strains of Seiridium cardinale.</title>
        <authorList>
            <person name="Emiliani G."/>
            <person name="Scali E."/>
        </authorList>
    </citation>
    <scope>NUCLEOTIDE SEQUENCE [LARGE SCALE GENOMIC DNA]</scope>
    <source>
        <strain evidence="7 8">BM-138-000479</strain>
    </source>
</reference>
<accession>A0ABR2Y2M8</accession>
<dbReference type="PROSITE" id="PS50850">
    <property type="entry name" value="MFS"/>
    <property type="match status" value="1"/>
</dbReference>
<dbReference type="SUPFAM" id="SSF103473">
    <property type="entry name" value="MFS general substrate transporter"/>
    <property type="match status" value="1"/>
</dbReference>
<dbReference type="Proteomes" id="UP001465668">
    <property type="component" value="Unassembled WGS sequence"/>
</dbReference>
<keyword evidence="8" id="KW-1185">Reference proteome</keyword>
<feature type="transmembrane region" description="Helical" evidence="5">
    <location>
        <begin position="242"/>
        <end position="261"/>
    </location>
</feature>
<dbReference type="PANTHER" id="PTHR23501">
    <property type="entry name" value="MAJOR FACILITATOR SUPERFAMILY"/>
    <property type="match status" value="1"/>
</dbReference>
<feature type="transmembrane region" description="Helical" evidence="5">
    <location>
        <begin position="353"/>
        <end position="374"/>
    </location>
</feature>
<evidence type="ECO:0000313" key="8">
    <source>
        <dbReference type="Proteomes" id="UP001465668"/>
    </source>
</evidence>
<feature type="transmembrane region" description="Helical" evidence="5">
    <location>
        <begin position="282"/>
        <end position="304"/>
    </location>
</feature>
<dbReference type="Gene3D" id="1.20.1250.20">
    <property type="entry name" value="MFS general substrate transporter like domains"/>
    <property type="match status" value="1"/>
</dbReference>
<keyword evidence="2 5" id="KW-0812">Transmembrane</keyword>
<proteinExistence type="predicted"/>
<feature type="transmembrane region" description="Helical" evidence="5">
    <location>
        <begin position="201"/>
        <end position="222"/>
    </location>
</feature>
<dbReference type="InterPro" id="IPR036259">
    <property type="entry name" value="MFS_trans_sf"/>
</dbReference>
<evidence type="ECO:0000259" key="6">
    <source>
        <dbReference type="PROSITE" id="PS50850"/>
    </source>
</evidence>
<dbReference type="Pfam" id="PF07690">
    <property type="entry name" value="MFS_1"/>
    <property type="match status" value="1"/>
</dbReference>
<dbReference type="InterPro" id="IPR011701">
    <property type="entry name" value="MFS"/>
</dbReference>
<protein>
    <submittedName>
        <fullName evidence="7">Major facilitator superfamily (MFS) profile domain-containing protein</fullName>
    </submittedName>
</protein>
<comment type="caution">
    <text evidence="7">The sequence shown here is derived from an EMBL/GenBank/DDBJ whole genome shotgun (WGS) entry which is preliminary data.</text>
</comment>
<organism evidence="7 8">
    <name type="scientific">Seiridium cardinale</name>
    <dbReference type="NCBI Taxonomy" id="138064"/>
    <lineage>
        <taxon>Eukaryota</taxon>
        <taxon>Fungi</taxon>
        <taxon>Dikarya</taxon>
        <taxon>Ascomycota</taxon>
        <taxon>Pezizomycotina</taxon>
        <taxon>Sordariomycetes</taxon>
        <taxon>Xylariomycetidae</taxon>
        <taxon>Amphisphaeriales</taxon>
        <taxon>Sporocadaceae</taxon>
        <taxon>Seiridium</taxon>
    </lineage>
</organism>
<evidence type="ECO:0000256" key="3">
    <source>
        <dbReference type="ARBA" id="ARBA00022989"/>
    </source>
</evidence>
<evidence type="ECO:0000256" key="4">
    <source>
        <dbReference type="ARBA" id="ARBA00023136"/>
    </source>
</evidence>
<evidence type="ECO:0000256" key="5">
    <source>
        <dbReference type="SAM" id="Phobius"/>
    </source>
</evidence>
<evidence type="ECO:0000313" key="7">
    <source>
        <dbReference type="EMBL" id="KAK9780335.1"/>
    </source>
</evidence>
<feature type="transmembrane region" description="Helical" evidence="5">
    <location>
        <begin position="110"/>
        <end position="135"/>
    </location>
</feature>
<feature type="domain" description="Major facilitator superfamily (MFS) profile" evidence="6">
    <location>
        <begin position="45"/>
        <end position="532"/>
    </location>
</feature>
<keyword evidence="4 5" id="KW-0472">Membrane</keyword>